<protein>
    <recommendedName>
        <fullName evidence="2">Nuclease SbcCD subunit D</fullName>
    </recommendedName>
</protein>
<evidence type="ECO:0000256" key="5">
    <source>
        <dbReference type="ARBA" id="ARBA00022839"/>
    </source>
</evidence>
<dbReference type="InterPro" id="IPR004843">
    <property type="entry name" value="Calcineurin-like_PHP"/>
</dbReference>
<dbReference type="EMBL" id="JAVDYF010000001">
    <property type="protein sequence ID" value="MDR7355301.1"/>
    <property type="molecule type" value="Genomic_DNA"/>
</dbReference>
<dbReference type="InterPro" id="IPR050535">
    <property type="entry name" value="DNA_Repair-Maintenance_Comp"/>
</dbReference>
<evidence type="ECO:0000256" key="1">
    <source>
        <dbReference type="ARBA" id="ARBA00010555"/>
    </source>
</evidence>
<name>A0ABU2BAI5_9CORY</name>
<proteinExistence type="inferred from homology"/>
<reference evidence="7 8" key="1">
    <citation type="submission" date="2023-07" db="EMBL/GenBank/DDBJ databases">
        <title>Sequencing the genomes of 1000 actinobacteria strains.</title>
        <authorList>
            <person name="Klenk H.-P."/>
        </authorList>
    </citation>
    <scope>NUCLEOTIDE SEQUENCE [LARGE SCALE GENOMIC DNA]</scope>
    <source>
        <strain evidence="7 8">DSM 44508</strain>
    </source>
</reference>
<gene>
    <name evidence="7" type="ORF">J2S37_001839</name>
</gene>
<dbReference type="CDD" id="cd00840">
    <property type="entry name" value="MPP_Mre11_N"/>
    <property type="match status" value="1"/>
</dbReference>
<dbReference type="PIRSF" id="PIRSF033093">
    <property type="entry name" value="UCP_ML1119"/>
    <property type="match status" value="1"/>
</dbReference>
<dbReference type="PANTHER" id="PTHR30337:SF0">
    <property type="entry name" value="NUCLEASE SBCCD SUBUNIT D"/>
    <property type="match status" value="1"/>
</dbReference>
<dbReference type="PANTHER" id="PTHR30337">
    <property type="entry name" value="COMPONENT OF ATP-DEPENDENT DSDNA EXONUCLEASE"/>
    <property type="match status" value="1"/>
</dbReference>
<sequence length="394" mass="43650">MVEDTFTQVRRTHVRFVHTSDLQIGMTRWFLSAEAQPRFEAARKDVIARIGHVAVDNECEFIVIAGDVFEHNSIHARVRDRAIEALAQLPVPVVLLPGNHDPLTADSVFFHTQAHENIHVIDSFEERELIDGVSIVGAPYKAKSAQTDLVAHALAPLEPTNTIRIAIGHGQVHSRGNADKLDLIDLALVESKISDGSIDYLALGDTHSAEPVGSTGRVWFSGAPEPTDFYEYPSGTGEHNAGKVLIVDVDKQPQSTAESAQTTVTVTEKEVGTWTFSAPTFEINNSDELADFFTYLDNHPNKDRCVIKYALTGRIDIDTMRQLEEGLANRELLFAALYPRERLMDLDIEPSDDDIATLNLHGFASDSFDELRAMNTPEATDALKLLFRLNAKTH</sequence>
<comment type="similarity">
    <text evidence="1">Belongs to the SbcD family.</text>
</comment>
<keyword evidence="4" id="KW-0378">Hydrolase</keyword>
<keyword evidence="5 7" id="KW-0269">Exonuclease</keyword>
<dbReference type="InterPro" id="IPR041796">
    <property type="entry name" value="Mre11_N"/>
</dbReference>
<comment type="caution">
    <text evidence="7">The sequence shown here is derived from an EMBL/GenBank/DDBJ whole genome shotgun (WGS) entry which is preliminary data.</text>
</comment>
<evidence type="ECO:0000256" key="2">
    <source>
        <dbReference type="ARBA" id="ARBA00013365"/>
    </source>
</evidence>
<keyword evidence="3" id="KW-0540">Nuclease</keyword>
<evidence type="ECO:0000313" key="7">
    <source>
        <dbReference type="EMBL" id="MDR7355301.1"/>
    </source>
</evidence>
<feature type="domain" description="Calcineurin-like phosphoesterase" evidence="6">
    <location>
        <begin position="15"/>
        <end position="208"/>
    </location>
</feature>
<dbReference type="InterPro" id="IPR014577">
    <property type="entry name" value="UCP033093_metalloPase"/>
</dbReference>
<evidence type="ECO:0000256" key="4">
    <source>
        <dbReference type="ARBA" id="ARBA00022801"/>
    </source>
</evidence>
<accession>A0ABU2BAI5</accession>
<dbReference type="SUPFAM" id="SSF56300">
    <property type="entry name" value="Metallo-dependent phosphatases"/>
    <property type="match status" value="1"/>
</dbReference>
<keyword evidence="8" id="KW-1185">Reference proteome</keyword>
<evidence type="ECO:0000256" key="3">
    <source>
        <dbReference type="ARBA" id="ARBA00022722"/>
    </source>
</evidence>
<evidence type="ECO:0000259" key="6">
    <source>
        <dbReference type="Pfam" id="PF00149"/>
    </source>
</evidence>
<dbReference type="Proteomes" id="UP001183619">
    <property type="component" value="Unassembled WGS sequence"/>
</dbReference>
<dbReference type="Gene3D" id="3.60.21.10">
    <property type="match status" value="1"/>
</dbReference>
<evidence type="ECO:0000313" key="8">
    <source>
        <dbReference type="Proteomes" id="UP001183619"/>
    </source>
</evidence>
<dbReference type="RefSeq" id="WP_277105538.1">
    <property type="nucleotide sequence ID" value="NZ_BAAAJS010000078.1"/>
</dbReference>
<dbReference type="GO" id="GO:0004527">
    <property type="term" value="F:exonuclease activity"/>
    <property type="evidence" value="ECO:0007669"/>
    <property type="project" value="UniProtKB-KW"/>
</dbReference>
<dbReference type="InterPro" id="IPR029052">
    <property type="entry name" value="Metallo-depent_PP-like"/>
</dbReference>
<dbReference type="Pfam" id="PF00149">
    <property type="entry name" value="Metallophos"/>
    <property type="match status" value="1"/>
</dbReference>
<organism evidence="7 8">
    <name type="scientific">Corynebacterium felinum</name>
    <dbReference type="NCBI Taxonomy" id="131318"/>
    <lineage>
        <taxon>Bacteria</taxon>
        <taxon>Bacillati</taxon>
        <taxon>Actinomycetota</taxon>
        <taxon>Actinomycetes</taxon>
        <taxon>Mycobacteriales</taxon>
        <taxon>Corynebacteriaceae</taxon>
        <taxon>Corynebacterium</taxon>
    </lineage>
</organism>